<gene>
    <name evidence="1" type="ORF">RaK2_00388</name>
</gene>
<dbReference type="KEGG" id="vg:14012976"/>
<dbReference type="RefSeq" id="YP_007007543.1">
    <property type="nucleotide sequence ID" value="NC_019526.1"/>
</dbReference>
<sequence>MVHLVSSTECTKGVTIMTRDEYFVLQCINSFYYDITINYKYREVLFEYICEAEEYYNKKIKGAPCTIKNINEDAILENIHCIGFKHILFTVYMFNLKNSTITRYENIEF</sequence>
<evidence type="ECO:0000313" key="2">
    <source>
        <dbReference type="Proteomes" id="UP000007524"/>
    </source>
</evidence>
<organism evidence="1 2">
    <name type="scientific">Klebsiella phage vB_KleM_RaK2</name>
    <dbReference type="NCBI Taxonomy" id="1147094"/>
    <lineage>
        <taxon>Viruses</taxon>
        <taxon>Duplodnaviria</taxon>
        <taxon>Heunggongvirae</taxon>
        <taxon>Uroviricota</taxon>
        <taxon>Caudoviricetes</taxon>
        <taxon>Alcyoneusvirus</taxon>
        <taxon>Alcyoneusvirus RaK2</taxon>
    </lineage>
</organism>
<dbReference type="GeneID" id="14012976"/>
<dbReference type="EMBL" id="JQ513383">
    <property type="protein sequence ID" value="AFA44661.1"/>
    <property type="molecule type" value="Genomic_DNA"/>
</dbReference>
<proteinExistence type="predicted"/>
<dbReference type="Proteomes" id="UP000007524">
    <property type="component" value="Segment"/>
</dbReference>
<accession>H6X4J5</accession>
<keyword evidence="2" id="KW-1185">Reference proteome</keyword>
<reference evidence="1 2" key="1">
    <citation type="journal article" date="2012" name="J. Virol.">
        <title>Genome of Klebsiella sp.-Infecting Bacteriophage vB_KleM_RaK2.</title>
        <authorList>
            <person name="Simoliunas E."/>
            <person name="Kaliniene L."/>
            <person name="Truncaite L."/>
            <person name="Klausa V."/>
            <person name="Zajanckauskaite A."/>
            <person name="Meskys R."/>
        </authorList>
    </citation>
    <scope>NUCLEOTIDE SEQUENCE [LARGE SCALE GENOMIC DNA]</scope>
</reference>
<protein>
    <submittedName>
        <fullName evidence="1">Uncharacterized protein</fullName>
    </submittedName>
</protein>
<name>H6X4J5_9CAUD</name>
<evidence type="ECO:0000313" key="1">
    <source>
        <dbReference type="EMBL" id="AFA44661.1"/>
    </source>
</evidence>